<dbReference type="GO" id="GO:0005634">
    <property type="term" value="C:nucleus"/>
    <property type="evidence" value="ECO:0000318"/>
    <property type="project" value="GO_Central"/>
</dbReference>
<dbReference type="EMBL" id="LFYR01000932">
    <property type="protein sequence ID" value="KMZ67034.1"/>
    <property type="molecule type" value="Genomic_DNA"/>
</dbReference>
<sequence length="426" mass="48418">MYNSKITLSQLKQVLYHLEHYLNRFKTCLGPGNRRYIQTLMVLVNSFKWILLSEKDDTSHVIVSMTINEFLFSLDIDNINLVKLQHYIKQSKIIYKVTGYGNKLQSLEIEDSLRIGRQNQNLQGSAISGFQALVDILFSLSNNDPDGRMIVSKQQLSCQVEEGYLKFVMLSADKIFSEILDEVHAIVLTGGTLQPVEETRMRLFPRLLSNKIHFFSCNHIVPPENILPISVSRGPSGIDFDFSYSSRSSPSMMDELGRFLCNLVTVVPEGIVCFFSSFEYERKVYEAWRASGILEKICKRKKIFREPKSNTDIEDVLKEYKETILKCENASRDDPGPHGALFLAVVGGKVSEGINFSDGMGRCIVMVGLPYPSPSDVELMERIKYIDKINEPPSHSFAKPLSNMVYENNSTKSGFYVLRSCKHQGK</sequence>
<dbReference type="Pfam" id="PF13307">
    <property type="entry name" value="Helicase_C_2"/>
    <property type="match status" value="1"/>
</dbReference>
<dbReference type="InterPro" id="IPR006555">
    <property type="entry name" value="ATP-dep_Helicase_C"/>
</dbReference>
<dbReference type="GO" id="GO:0005524">
    <property type="term" value="F:ATP binding"/>
    <property type="evidence" value="ECO:0007669"/>
    <property type="project" value="InterPro"/>
</dbReference>
<dbReference type="OMA" id="THELMIE"/>
<dbReference type="STRING" id="29655.A0A0K9PDH7"/>
<dbReference type="AlphaFoldDB" id="A0A0K9PDH7"/>
<dbReference type="GO" id="GO:0003678">
    <property type="term" value="F:DNA helicase activity"/>
    <property type="evidence" value="ECO:0000318"/>
    <property type="project" value="GO_Central"/>
</dbReference>
<proteinExistence type="predicted"/>
<dbReference type="GO" id="GO:0003676">
    <property type="term" value="F:nucleic acid binding"/>
    <property type="evidence" value="ECO:0007669"/>
    <property type="project" value="InterPro"/>
</dbReference>
<gene>
    <name evidence="2" type="ORF">ZOSMA_27G00820</name>
</gene>
<dbReference type="Proteomes" id="UP000036987">
    <property type="component" value="Unassembled WGS sequence"/>
</dbReference>
<feature type="domain" description="ATP-dependent helicase C-terminal" evidence="1">
    <location>
        <begin position="278"/>
        <end position="419"/>
    </location>
</feature>
<dbReference type="InterPro" id="IPR027417">
    <property type="entry name" value="P-loop_NTPase"/>
</dbReference>
<dbReference type="PANTHER" id="PTHR11472:SF41">
    <property type="entry name" value="ATP-DEPENDENT DNA HELICASE DDX11-RELATED"/>
    <property type="match status" value="1"/>
</dbReference>
<dbReference type="PANTHER" id="PTHR11472">
    <property type="entry name" value="DNA REPAIR DEAD HELICASE RAD3/XP-D SUBFAMILY MEMBER"/>
    <property type="match status" value="1"/>
</dbReference>
<organism evidence="2 3">
    <name type="scientific">Zostera marina</name>
    <name type="common">Eelgrass</name>
    <dbReference type="NCBI Taxonomy" id="29655"/>
    <lineage>
        <taxon>Eukaryota</taxon>
        <taxon>Viridiplantae</taxon>
        <taxon>Streptophyta</taxon>
        <taxon>Embryophyta</taxon>
        <taxon>Tracheophyta</taxon>
        <taxon>Spermatophyta</taxon>
        <taxon>Magnoliopsida</taxon>
        <taxon>Liliopsida</taxon>
        <taxon>Zosteraceae</taxon>
        <taxon>Zostera</taxon>
    </lineage>
</organism>
<evidence type="ECO:0000313" key="2">
    <source>
        <dbReference type="EMBL" id="KMZ67034.1"/>
    </source>
</evidence>
<dbReference type="GO" id="GO:0016818">
    <property type="term" value="F:hydrolase activity, acting on acid anhydrides, in phosphorus-containing anhydrides"/>
    <property type="evidence" value="ECO:0007669"/>
    <property type="project" value="InterPro"/>
</dbReference>
<evidence type="ECO:0000313" key="3">
    <source>
        <dbReference type="Proteomes" id="UP000036987"/>
    </source>
</evidence>
<dbReference type="GO" id="GO:0006139">
    <property type="term" value="P:nucleobase-containing compound metabolic process"/>
    <property type="evidence" value="ECO:0007669"/>
    <property type="project" value="InterPro"/>
</dbReference>
<reference evidence="3" key="1">
    <citation type="journal article" date="2016" name="Nature">
        <title>The genome of the seagrass Zostera marina reveals angiosperm adaptation to the sea.</title>
        <authorList>
            <person name="Olsen J.L."/>
            <person name="Rouze P."/>
            <person name="Verhelst B."/>
            <person name="Lin Y.-C."/>
            <person name="Bayer T."/>
            <person name="Collen J."/>
            <person name="Dattolo E."/>
            <person name="De Paoli E."/>
            <person name="Dittami S."/>
            <person name="Maumus F."/>
            <person name="Michel G."/>
            <person name="Kersting A."/>
            <person name="Lauritano C."/>
            <person name="Lohaus R."/>
            <person name="Toepel M."/>
            <person name="Tonon T."/>
            <person name="Vanneste K."/>
            <person name="Amirebrahimi M."/>
            <person name="Brakel J."/>
            <person name="Bostroem C."/>
            <person name="Chovatia M."/>
            <person name="Grimwood J."/>
            <person name="Jenkins J.W."/>
            <person name="Jueterbock A."/>
            <person name="Mraz A."/>
            <person name="Stam W.T."/>
            <person name="Tice H."/>
            <person name="Bornberg-Bauer E."/>
            <person name="Green P.J."/>
            <person name="Pearson G.A."/>
            <person name="Procaccini G."/>
            <person name="Duarte C.M."/>
            <person name="Schmutz J."/>
            <person name="Reusch T.B.H."/>
            <person name="Van de Peer Y."/>
        </authorList>
    </citation>
    <scope>NUCLEOTIDE SEQUENCE [LARGE SCALE GENOMIC DNA]</scope>
    <source>
        <strain evidence="3">cv. Finnish</strain>
    </source>
</reference>
<protein>
    <recommendedName>
        <fullName evidence="1">ATP-dependent helicase C-terminal domain-containing protein</fullName>
    </recommendedName>
</protein>
<dbReference type="OrthoDB" id="267079at2759"/>
<comment type="caution">
    <text evidence="2">The sequence shown here is derived from an EMBL/GenBank/DDBJ whole genome shotgun (WGS) entry which is preliminary data.</text>
</comment>
<evidence type="ECO:0000259" key="1">
    <source>
        <dbReference type="SMART" id="SM00491"/>
    </source>
</evidence>
<dbReference type="SMART" id="SM00491">
    <property type="entry name" value="HELICc2"/>
    <property type="match status" value="1"/>
</dbReference>
<dbReference type="Gene3D" id="3.40.50.300">
    <property type="entry name" value="P-loop containing nucleotide triphosphate hydrolases"/>
    <property type="match status" value="1"/>
</dbReference>
<accession>A0A0K9PDH7</accession>
<name>A0A0K9PDH7_ZOSMR</name>
<dbReference type="GO" id="GO:0034085">
    <property type="term" value="P:establishment of sister chromatid cohesion"/>
    <property type="evidence" value="ECO:0000318"/>
    <property type="project" value="GO_Central"/>
</dbReference>
<dbReference type="InterPro" id="IPR045028">
    <property type="entry name" value="DinG/Rad3-like"/>
</dbReference>
<keyword evidence="3" id="KW-1185">Reference proteome</keyword>